<accession>A0A2P2PE89</accession>
<dbReference type="AlphaFoldDB" id="A0A2P2PE89"/>
<feature type="region of interest" description="Disordered" evidence="1">
    <location>
        <begin position="1"/>
        <end position="43"/>
    </location>
</feature>
<feature type="compositionally biased region" description="Polar residues" evidence="1">
    <location>
        <begin position="1"/>
        <end position="30"/>
    </location>
</feature>
<organism evidence="2">
    <name type="scientific">Rhizophora mucronata</name>
    <name type="common">Asiatic mangrove</name>
    <dbReference type="NCBI Taxonomy" id="61149"/>
    <lineage>
        <taxon>Eukaryota</taxon>
        <taxon>Viridiplantae</taxon>
        <taxon>Streptophyta</taxon>
        <taxon>Embryophyta</taxon>
        <taxon>Tracheophyta</taxon>
        <taxon>Spermatophyta</taxon>
        <taxon>Magnoliopsida</taxon>
        <taxon>eudicotyledons</taxon>
        <taxon>Gunneridae</taxon>
        <taxon>Pentapetalae</taxon>
        <taxon>rosids</taxon>
        <taxon>fabids</taxon>
        <taxon>Malpighiales</taxon>
        <taxon>Rhizophoraceae</taxon>
        <taxon>Rhizophora</taxon>
    </lineage>
</organism>
<reference evidence="2" key="1">
    <citation type="submission" date="2018-02" db="EMBL/GenBank/DDBJ databases">
        <title>Rhizophora mucronata_Transcriptome.</title>
        <authorList>
            <person name="Meera S.P."/>
            <person name="Sreeshan A."/>
            <person name="Augustine A."/>
        </authorList>
    </citation>
    <scope>NUCLEOTIDE SEQUENCE</scope>
    <source>
        <tissue evidence="2">Leaf</tissue>
    </source>
</reference>
<dbReference type="EMBL" id="GGEC01072536">
    <property type="protein sequence ID" value="MBX53020.1"/>
    <property type="molecule type" value="Transcribed_RNA"/>
</dbReference>
<sequence>MTPKKLNSMNKSSMETASPFHSRSSHTSLCEQLRQESRSNQPM</sequence>
<evidence type="ECO:0000313" key="2">
    <source>
        <dbReference type="EMBL" id="MBX53020.1"/>
    </source>
</evidence>
<protein>
    <submittedName>
        <fullName evidence="2">Uncharacterized protein</fullName>
    </submittedName>
</protein>
<evidence type="ECO:0000256" key="1">
    <source>
        <dbReference type="SAM" id="MobiDB-lite"/>
    </source>
</evidence>
<name>A0A2P2PE89_RHIMU</name>
<proteinExistence type="predicted"/>